<comment type="similarity">
    <text evidence="8 9">Belongs to the TRAP transporter small permease family.</text>
</comment>
<dbReference type="Pfam" id="PF04290">
    <property type="entry name" value="DctQ"/>
    <property type="match status" value="1"/>
</dbReference>
<dbReference type="GO" id="GO:0015740">
    <property type="term" value="P:C4-dicarboxylate transport"/>
    <property type="evidence" value="ECO:0007669"/>
    <property type="project" value="TreeGrafter"/>
</dbReference>
<dbReference type="InterPro" id="IPR055348">
    <property type="entry name" value="DctQ"/>
</dbReference>
<evidence type="ECO:0000256" key="8">
    <source>
        <dbReference type="ARBA" id="ARBA00038436"/>
    </source>
</evidence>
<proteinExistence type="inferred from homology"/>
<gene>
    <name evidence="11" type="ORF">BCF53_108112</name>
</gene>
<feature type="transmembrane region" description="Helical" evidence="9">
    <location>
        <begin position="127"/>
        <end position="149"/>
    </location>
</feature>
<evidence type="ECO:0000256" key="7">
    <source>
        <dbReference type="ARBA" id="ARBA00023136"/>
    </source>
</evidence>
<dbReference type="RefSeq" id="WP_243645816.1">
    <property type="nucleotide sequence ID" value="NZ_SLZR01000008.1"/>
</dbReference>
<dbReference type="EMBL" id="SLZR01000008">
    <property type="protein sequence ID" value="TCS40752.1"/>
    <property type="molecule type" value="Genomic_DNA"/>
</dbReference>
<name>A0A4R3I6F8_9GAMM</name>
<evidence type="ECO:0000256" key="6">
    <source>
        <dbReference type="ARBA" id="ARBA00022989"/>
    </source>
</evidence>
<keyword evidence="12" id="KW-1185">Reference proteome</keyword>
<evidence type="ECO:0000256" key="4">
    <source>
        <dbReference type="ARBA" id="ARBA00022519"/>
    </source>
</evidence>
<protein>
    <recommendedName>
        <fullName evidence="9">TRAP transporter small permease protein</fullName>
    </recommendedName>
</protein>
<keyword evidence="6 9" id="KW-1133">Transmembrane helix</keyword>
<sequence length="158" mass="18237">MKFISRYWASFERILLIVILLSMISLAVLQIVLRNIFEMSFFWIDPFNRMLVLWLAVLGAMVATREREHIAIDILRHYADRGWFGVLGRITSAISAVLCAVMAYHSVRFVYEEYLYQTTTFSELPAWPFELIMPLGFGVMALRFVIAVFTTNQPGADS</sequence>
<feature type="transmembrane region" description="Helical" evidence="9">
    <location>
        <begin position="12"/>
        <end position="33"/>
    </location>
</feature>
<dbReference type="GO" id="GO:0005886">
    <property type="term" value="C:plasma membrane"/>
    <property type="evidence" value="ECO:0007669"/>
    <property type="project" value="UniProtKB-SubCell"/>
</dbReference>
<dbReference type="GO" id="GO:0022857">
    <property type="term" value="F:transmembrane transporter activity"/>
    <property type="evidence" value="ECO:0007669"/>
    <property type="project" value="UniProtKB-UniRule"/>
</dbReference>
<dbReference type="PANTHER" id="PTHR35011:SF2">
    <property type="entry name" value="2,3-DIKETO-L-GULONATE TRAP TRANSPORTER SMALL PERMEASE PROTEIN YIAM"/>
    <property type="match status" value="1"/>
</dbReference>
<keyword evidence="5 9" id="KW-0812">Transmembrane</keyword>
<comment type="subunit">
    <text evidence="9">The complex comprises the extracytoplasmic solute receptor protein and the two transmembrane proteins.</text>
</comment>
<reference evidence="11 12" key="1">
    <citation type="submission" date="2019-03" db="EMBL/GenBank/DDBJ databases">
        <title>Genomic Encyclopedia of Archaeal and Bacterial Type Strains, Phase II (KMG-II): from individual species to whole genera.</title>
        <authorList>
            <person name="Goeker M."/>
        </authorList>
    </citation>
    <scope>NUCLEOTIDE SEQUENCE [LARGE SCALE GENOMIC DNA]</scope>
    <source>
        <strain evidence="11 12">DSM 15388</strain>
    </source>
</reference>
<evidence type="ECO:0000256" key="5">
    <source>
        <dbReference type="ARBA" id="ARBA00022692"/>
    </source>
</evidence>
<evidence type="ECO:0000256" key="9">
    <source>
        <dbReference type="RuleBase" id="RU369079"/>
    </source>
</evidence>
<feature type="domain" description="Tripartite ATP-independent periplasmic transporters DctQ component" evidence="10">
    <location>
        <begin position="23"/>
        <end position="150"/>
    </location>
</feature>
<evidence type="ECO:0000256" key="1">
    <source>
        <dbReference type="ARBA" id="ARBA00004429"/>
    </source>
</evidence>
<accession>A0A4R3I6F8</accession>
<keyword evidence="3" id="KW-1003">Cell membrane</keyword>
<dbReference type="InterPro" id="IPR007387">
    <property type="entry name" value="TRAP_DctQ"/>
</dbReference>
<evidence type="ECO:0000259" key="10">
    <source>
        <dbReference type="Pfam" id="PF04290"/>
    </source>
</evidence>
<organism evidence="11 12">
    <name type="scientific">Reinekea marinisedimentorum</name>
    <dbReference type="NCBI Taxonomy" id="230495"/>
    <lineage>
        <taxon>Bacteria</taxon>
        <taxon>Pseudomonadati</taxon>
        <taxon>Pseudomonadota</taxon>
        <taxon>Gammaproteobacteria</taxon>
        <taxon>Oceanospirillales</taxon>
        <taxon>Saccharospirillaceae</taxon>
        <taxon>Reinekea</taxon>
    </lineage>
</organism>
<dbReference type="PANTHER" id="PTHR35011">
    <property type="entry name" value="2,3-DIKETO-L-GULONATE TRAP TRANSPORTER SMALL PERMEASE PROTEIN YIAM"/>
    <property type="match status" value="1"/>
</dbReference>
<dbReference type="Proteomes" id="UP000295793">
    <property type="component" value="Unassembled WGS sequence"/>
</dbReference>
<evidence type="ECO:0000256" key="2">
    <source>
        <dbReference type="ARBA" id="ARBA00022448"/>
    </source>
</evidence>
<evidence type="ECO:0000313" key="11">
    <source>
        <dbReference type="EMBL" id="TCS40752.1"/>
    </source>
</evidence>
<comment type="subcellular location">
    <subcellularLocation>
        <location evidence="1 9">Cell inner membrane</location>
        <topology evidence="1 9">Multi-pass membrane protein</topology>
    </subcellularLocation>
</comment>
<feature type="transmembrane region" description="Helical" evidence="9">
    <location>
        <begin position="39"/>
        <end position="62"/>
    </location>
</feature>
<evidence type="ECO:0000256" key="3">
    <source>
        <dbReference type="ARBA" id="ARBA00022475"/>
    </source>
</evidence>
<keyword evidence="4 9" id="KW-0997">Cell inner membrane</keyword>
<evidence type="ECO:0000313" key="12">
    <source>
        <dbReference type="Proteomes" id="UP000295793"/>
    </source>
</evidence>
<keyword evidence="7 9" id="KW-0472">Membrane</keyword>
<feature type="transmembrane region" description="Helical" evidence="9">
    <location>
        <begin position="83"/>
        <end position="107"/>
    </location>
</feature>
<dbReference type="AlphaFoldDB" id="A0A4R3I6F8"/>
<comment type="function">
    <text evidence="9">Part of the tripartite ATP-independent periplasmic (TRAP) transport system.</text>
</comment>
<keyword evidence="2 9" id="KW-0813">Transport</keyword>
<comment type="caution">
    <text evidence="11">The sequence shown here is derived from an EMBL/GenBank/DDBJ whole genome shotgun (WGS) entry which is preliminary data.</text>
</comment>